<dbReference type="Pfam" id="PF01022">
    <property type="entry name" value="HTH_5"/>
    <property type="match status" value="1"/>
</dbReference>
<dbReference type="SUPFAM" id="SSF46785">
    <property type="entry name" value="Winged helix' DNA-binding domain"/>
    <property type="match status" value="1"/>
</dbReference>
<dbReference type="GO" id="GO:0003700">
    <property type="term" value="F:DNA-binding transcription factor activity"/>
    <property type="evidence" value="ECO:0007669"/>
    <property type="project" value="InterPro"/>
</dbReference>
<dbReference type="OrthoDB" id="7004086at2"/>
<gene>
    <name evidence="2" type="ORF">PAN31108_04240</name>
</gene>
<feature type="domain" description="HTH arsR-type" evidence="1">
    <location>
        <begin position="3"/>
        <end position="46"/>
    </location>
</feature>
<dbReference type="CDD" id="cd00090">
    <property type="entry name" value="HTH_ARSR"/>
    <property type="match status" value="1"/>
</dbReference>
<name>A0A5E4Y1N7_9BURK</name>
<sequence>MTTKNDILGLLQREPLTVLQLCERLGVTRNAINVQLKVLEAEGVVRRAKSVQSGGPGKPAIVYEAAPGSEDLGSSAYPVFLAGLLSVLDADLDPATLNRILETTGRRLAQEAGLTKLPTSTNGGTDFERRLAAAMAAADALGASTEALPVDGGVMVRNYRCPLGGVTRDKPCVCRALAAFFSEATGRPASEHCIREDRLICQYLIESATASEAS</sequence>
<organism evidence="2 3">
    <name type="scientific">Pandoraea anhela</name>
    <dbReference type="NCBI Taxonomy" id="2508295"/>
    <lineage>
        <taxon>Bacteria</taxon>
        <taxon>Pseudomonadati</taxon>
        <taxon>Pseudomonadota</taxon>
        <taxon>Betaproteobacteria</taxon>
        <taxon>Burkholderiales</taxon>
        <taxon>Burkholderiaceae</taxon>
        <taxon>Pandoraea</taxon>
    </lineage>
</organism>
<dbReference type="InterPro" id="IPR036388">
    <property type="entry name" value="WH-like_DNA-bd_sf"/>
</dbReference>
<evidence type="ECO:0000259" key="1">
    <source>
        <dbReference type="Pfam" id="PF01022"/>
    </source>
</evidence>
<dbReference type="Gene3D" id="1.10.10.10">
    <property type="entry name" value="Winged helix-like DNA-binding domain superfamily/Winged helix DNA-binding domain"/>
    <property type="match status" value="1"/>
</dbReference>
<keyword evidence="3" id="KW-1185">Reference proteome</keyword>
<accession>A0A5E4Y1N7</accession>
<proteinExistence type="predicted"/>
<dbReference type="InterPro" id="IPR001845">
    <property type="entry name" value="HTH_ArsR_DNA-bd_dom"/>
</dbReference>
<protein>
    <submittedName>
        <fullName evidence="2">Transcriptional regulator</fullName>
    </submittedName>
</protein>
<dbReference type="InterPro" id="IPR036390">
    <property type="entry name" value="WH_DNA-bd_sf"/>
</dbReference>
<dbReference type="RefSeq" id="WP_150670737.1">
    <property type="nucleotide sequence ID" value="NZ_CABPSB010000019.1"/>
</dbReference>
<dbReference type="EMBL" id="CABPSB010000019">
    <property type="protein sequence ID" value="VVE42649.1"/>
    <property type="molecule type" value="Genomic_DNA"/>
</dbReference>
<evidence type="ECO:0000313" key="3">
    <source>
        <dbReference type="Proteomes" id="UP000406256"/>
    </source>
</evidence>
<evidence type="ECO:0000313" key="2">
    <source>
        <dbReference type="EMBL" id="VVE42649.1"/>
    </source>
</evidence>
<reference evidence="2 3" key="1">
    <citation type="submission" date="2019-08" db="EMBL/GenBank/DDBJ databases">
        <authorList>
            <person name="Peeters C."/>
        </authorList>
    </citation>
    <scope>NUCLEOTIDE SEQUENCE [LARGE SCALE GENOMIC DNA]</scope>
    <source>
        <strain evidence="2 3">LMG 31108</strain>
    </source>
</reference>
<dbReference type="AlphaFoldDB" id="A0A5E4Y1N7"/>
<dbReference type="InterPro" id="IPR011991">
    <property type="entry name" value="ArsR-like_HTH"/>
</dbReference>
<dbReference type="Proteomes" id="UP000406256">
    <property type="component" value="Unassembled WGS sequence"/>
</dbReference>